<feature type="binding site" evidence="9">
    <location>
        <position position="8"/>
    </location>
    <ligand>
        <name>a divalent metal cation</name>
        <dbReference type="ChEBI" id="CHEBI:60240"/>
    </ligand>
</feature>
<feature type="binding site" evidence="9">
    <location>
        <position position="9"/>
    </location>
    <ligand>
        <name>a divalent metal cation</name>
        <dbReference type="ChEBI" id="CHEBI:60240"/>
    </ligand>
</feature>
<evidence type="ECO:0000256" key="4">
    <source>
        <dbReference type="ARBA" id="ARBA00011062"/>
    </source>
</evidence>
<accession>A0A7C4RNK9</accession>
<comment type="caution">
    <text evidence="11">The sequence shown here is derived from an EMBL/GenBank/DDBJ whole genome shotgun (WGS) entry which is preliminary data.</text>
</comment>
<dbReference type="Pfam" id="PF01975">
    <property type="entry name" value="SurE"/>
    <property type="match status" value="1"/>
</dbReference>
<dbReference type="PANTHER" id="PTHR30457:SF0">
    <property type="entry name" value="PHOSPHATASE, PUTATIVE (AFU_ORTHOLOGUE AFUA_4G01070)-RELATED"/>
    <property type="match status" value="1"/>
</dbReference>
<evidence type="ECO:0000256" key="6">
    <source>
        <dbReference type="ARBA" id="ARBA00022723"/>
    </source>
</evidence>
<protein>
    <recommendedName>
        <fullName evidence="9">5'-nucleotidase SurE</fullName>
        <ecNumber evidence="9">3.1.3.5</ecNumber>
    </recommendedName>
    <alternativeName>
        <fullName evidence="9">Nucleoside 5'-monophosphate phosphohydrolase</fullName>
    </alternativeName>
</protein>
<dbReference type="PANTHER" id="PTHR30457">
    <property type="entry name" value="5'-NUCLEOTIDASE SURE"/>
    <property type="match status" value="1"/>
</dbReference>
<evidence type="ECO:0000259" key="10">
    <source>
        <dbReference type="Pfam" id="PF01975"/>
    </source>
</evidence>
<dbReference type="InterPro" id="IPR002828">
    <property type="entry name" value="SurE-like_Pase/nucleotidase"/>
</dbReference>
<dbReference type="AlphaFoldDB" id="A0A7C4RNK9"/>
<comment type="similarity">
    <text evidence="4 9">Belongs to the SurE nucleotidase family.</text>
</comment>
<dbReference type="EMBL" id="DSUH01000018">
    <property type="protein sequence ID" value="HGU31373.1"/>
    <property type="molecule type" value="Genomic_DNA"/>
</dbReference>
<dbReference type="FunFam" id="3.40.1210.10:FF:000001">
    <property type="entry name" value="5'/3'-nucleotidase SurE"/>
    <property type="match status" value="1"/>
</dbReference>
<dbReference type="Gene3D" id="3.40.1210.10">
    <property type="entry name" value="Survival protein SurE-like phosphatase/nucleotidase"/>
    <property type="match status" value="1"/>
</dbReference>
<comment type="catalytic activity">
    <reaction evidence="1 9">
        <text>a ribonucleoside 5'-phosphate + H2O = a ribonucleoside + phosphate</text>
        <dbReference type="Rhea" id="RHEA:12484"/>
        <dbReference type="ChEBI" id="CHEBI:15377"/>
        <dbReference type="ChEBI" id="CHEBI:18254"/>
        <dbReference type="ChEBI" id="CHEBI:43474"/>
        <dbReference type="ChEBI" id="CHEBI:58043"/>
        <dbReference type="EC" id="3.1.3.5"/>
    </reaction>
</comment>
<gene>
    <name evidence="9 11" type="primary">surE</name>
    <name evidence="11" type="ORF">ENS29_00785</name>
</gene>
<evidence type="ECO:0000256" key="1">
    <source>
        <dbReference type="ARBA" id="ARBA00000815"/>
    </source>
</evidence>
<evidence type="ECO:0000256" key="2">
    <source>
        <dbReference type="ARBA" id="ARBA00001946"/>
    </source>
</evidence>
<comment type="function">
    <text evidence="9">Nucleotidase that shows phosphatase activity on nucleoside 5'-monophosphates.</text>
</comment>
<evidence type="ECO:0000256" key="7">
    <source>
        <dbReference type="ARBA" id="ARBA00022741"/>
    </source>
</evidence>
<dbReference type="HAMAP" id="MF_00060">
    <property type="entry name" value="SurE"/>
    <property type="match status" value="1"/>
</dbReference>
<dbReference type="GO" id="GO:0000166">
    <property type="term" value="F:nucleotide binding"/>
    <property type="evidence" value="ECO:0007669"/>
    <property type="project" value="UniProtKB-KW"/>
</dbReference>
<comment type="subcellular location">
    <subcellularLocation>
        <location evidence="3 9">Cytoplasm</location>
    </subcellularLocation>
</comment>
<feature type="binding site" evidence="9">
    <location>
        <position position="95"/>
    </location>
    <ligand>
        <name>a divalent metal cation</name>
        <dbReference type="ChEBI" id="CHEBI:60240"/>
    </ligand>
</feature>
<dbReference type="SUPFAM" id="SSF64167">
    <property type="entry name" value="SurE-like"/>
    <property type="match status" value="1"/>
</dbReference>
<dbReference type="GO" id="GO:0046872">
    <property type="term" value="F:metal ion binding"/>
    <property type="evidence" value="ECO:0007669"/>
    <property type="project" value="UniProtKB-UniRule"/>
</dbReference>
<dbReference type="NCBIfam" id="TIGR00087">
    <property type="entry name" value="surE"/>
    <property type="match status" value="1"/>
</dbReference>
<dbReference type="EC" id="3.1.3.5" evidence="9"/>
<dbReference type="InterPro" id="IPR030048">
    <property type="entry name" value="SurE"/>
</dbReference>
<dbReference type="NCBIfam" id="NF001490">
    <property type="entry name" value="PRK00346.1-4"/>
    <property type="match status" value="1"/>
</dbReference>
<evidence type="ECO:0000313" key="11">
    <source>
        <dbReference type="EMBL" id="HGU31373.1"/>
    </source>
</evidence>
<evidence type="ECO:0000256" key="5">
    <source>
        <dbReference type="ARBA" id="ARBA00022490"/>
    </source>
</evidence>
<name>A0A7C4RNK9_9BACT</name>
<keyword evidence="5 9" id="KW-0963">Cytoplasm</keyword>
<feature type="binding site" evidence="9">
    <location>
        <position position="39"/>
    </location>
    <ligand>
        <name>a divalent metal cation</name>
        <dbReference type="ChEBI" id="CHEBI:60240"/>
    </ligand>
</feature>
<proteinExistence type="inferred from homology"/>
<feature type="domain" description="Survival protein SurE-like phosphatase/nucleotidase" evidence="10">
    <location>
        <begin position="3"/>
        <end position="184"/>
    </location>
</feature>
<keyword evidence="6 9" id="KW-0479">Metal-binding</keyword>
<evidence type="ECO:0000256" key="8">
    <source>
        <dbReference type="ARBA" id="ARBA00022801"/>
    </source>
</evidence>
<comment type="cofactor">
    <cofactor evidence="2">
        <name>Mg(2+)</name>
        <dbReference type="ChEBI" id="CHEBI:18420"/>
    </cofactor>
</comment>
<keyword evidence="7 9" id="KW-0547">Nucleotide-binding</keyword>
<reference evidence="11" key="1">
    <citation type="journal article" date="2020" name="mSystems">
        <title>Genome- and Community-Level Interaction Insights into Carbon Utilization and Element Cycling Functions of Hydrothermarchaeota in Hydrothermal Sediment.</title>
        <authorList>
            <person name="Zhou Z."/>
            <person name="Liu Y."/>
            <person name="Xu W."/>
            <person name="Pan J."/>
            <person name="Luo Z.H."/>
            <person name="Li M."/>
        </authorList>
    </citation>
    <scope>NUCLEOTIDE SEQUENCE [LARGE SCALE GENOMIC DNA]</scope>
    <source>
        <strain evidence="11">SpSt-477</strain>
    </source>
</reference>
<dbReference type="GO" id="GO:0005737">
    <property type="term" value="C:cytoplasm"/>
    <property type="evidence" value="ECO:0007669"/>
    <property type="project" value="UniProtKB-SubCell"/>
</dbReference>
<keyword evidence="8 9" id="KW-0378">Hydrolase</keyword>
<dbReference type="GO" id="GO:0008253">
    <property type="term" value="F:5'-nucleotidase activity"/>
    <property type="evidence" value="ECO:0007669"/>
    <property type="project" value="UniProtKB-UniRule"/>
</dbReference>
<sequence length="259" mass="28497">MKILLTNDDGIFSEGLAALYEALAAIHRIDVVAPDRERSAVGHGITLHEPLRAMSVELSGGLKGYAVNGTPADCVKLSLRELLDDPPDFVISGINPGANVGINAHYSGTVAAAREAALNGIRAMAVSVDGHGKNDYRDVVRFVLQLLETSRDFDFENGKFLNINFPLVSSDRIRGVRITRQANVQLIDGFERRIDPRNRTYYWPKAARLNGTADIDQDVVAIEHGYISITPMICDMTDYSGLERIAQCCCRYPLETFEA</sequence>
<comment type="cofactor">
    <cofactor evidence="9">
        <name>a divalent metal cation</name>
        <dbReference type="ChEBI" id="CHEBI:60240"/>
    </cofactor>
    <text evidence="9">Binds 1 divalent metal cation per subunit.</text>
</comment>
<evidence type="ECO:0000256" key="9">
    <source>
        <dbReference type="HAMAP-Rule" id="MF_00060"/>
    </source>
</evidence>
<dbReference type="InterPro" id="IPR036523">
    <property type="entry name" value="SurE-like_sf"/>
</dbReference>
<organism evidence="11">
    <name type="scientific">Desulfatirhabdium butyrativorans</name>
    <dbReference type="NCBI Taxonomy" id="340467"/>
    <lineage>
        <taxon>Bacteria</taxon>
        <taxon>Pseudomonadati</taxon>
        <taxon>Thermodesulfobacteriota</taxon>
        <taxon>Desulfobacteria</taxon>
        <taxon>Desulfobacterales</taxon>
        <taxon>Desulfatirhabdiaceae</taxon>
        <taxon>Desulfatirhabdium</taxon>
    </lineage>
</organism>
<evidence type="ECO:0000256" key="3">
    <source>
        <dbReference type="ARBA" id="ARBA00004496"/>
    </source>
</evidence>